<dbReference type="Pfam" id="PF13174">
    <property type="entry name" value="TPR_6"/>
    <property type="match status" value="1"/>
</dbReference>
<dbReference type="InterPro" id="IPR019734">
    <property type="entry name" value="TPR_rpt"/>
</dbReference>
<evidence type="ECO:0000256" key="1">
    <source>
        <dbReference type="PROSITE-ProRule" id="PRU00339"/>
    </source>
</evidence>
<evidence type="ECO:0000313" key="6">
    <source>
        <dbReference type="Proteomes" id="UP000713880"/>
    </source>
</evidence>
<dbReference type="InterPro" id="IPR011990">
    <property type="entry name" value="TPR-like_helical_dom_sf"/>
</dbReference>
<sequence length="470" mass="52558">MDYATKLVYQSNYWYNDGLKKANIRDLSGAIVSLRRSLQYNRSNIAARNLLGLVYYGRGDVAEALVEWILSKNFQSHDNIANYYIQKTRENTAELETINQAVKKYNQALSYAKQNGEDLAIIQLKKAVDAHPSFVKAYQLLALLYLHTEQFSRARQAIRAAHKLDKTDDITLRYMHELNQIRKSRTVKIKEKDKKDQQTVTYSIGNETIIQPVSAGYKENAGLHTMVNIAVGLLVGVAVMWFLILPAVTRSREQKTNRDIVAFSDQIAEQKAQISALQTELESFRSTSQETENAQATASATQESYETVMNIQSHFYAGDMGNQSMVEELLKVNVDSLGTAGREAYDEMAEALFPQVCGSLYAAAQESYDVANYETAISNLEQVLQMDEDYNDGGAMLLLALSYQGSGDQDQANVYYQRIIEDYADTDAAASAQEELDAQNGGGKTDDSGEEDTDQKKEEADQETNGGNEE</sequence>
<dbReference type="PROSITE" id="PS50005">
    <property type="entry name" value="TPR"/>
    <property type="match status" value="1"/>
</dbReference>
<comment type="caution">
    <text evidence="5">The sequence shown here is derived from an EMBL/GenBank/DDBJ whole genome shotgun (WGS) entry which is preliminary data.</text>
</comment>
<keyword evidence="1" id="KW-0802">TPR repeat</keyword>
<evidence type="ECO:0000313" key="5">
    <source>
        <dbReference type="EMBL" id="MBM6827057.1"/>
    </source>
</evidence>
<evidence type="ECO:0000256" key="4">
    <source>
        <dbReference type="SAM" id="Phobius"/>
    </source>
</evidence>
<evidence type="ECO:0000256" key="2">
    <source>
        <dbReference type="SAM" id="Coils"/>
    </source>
</evidence>
<dbReference type="RefSeq" id="WP_204909095.1">
    <property type="nucleotide sequence ID" value="NZ_JACJLV010000023.1"/>
</dbReference>
<dbReference type="AlphaFoldDB" id="A0A938X289"/>
<dbReference type="SUPFAM" id="SSF48452">
    <property type="entry name" value="TPR-like"/>
    <property type="match status" value="1"/>
</dbReference>
<feature type="repeat" description="TPR" evidence="1">
    <location>
        <begin position="135"/>
        <end position="168"/>
    </location>
</feature>
<dbReference type="SMART" id="SM00028">
    <property type="entry name" value="TPR"/>
    <property type="match status" value="5"/>
</dbReference>
<feature type="region of interest" description="Disordered" evidence="3">
    <location>
        <begin position="428"/>
        <end position="470"/>
    </location>
</feature>
<dbReference type="Pfam" id="PF13432">
    <property type="entry name" value="TPR_16"/>
    <property type="match status" value="2"/>
</dbReference>
<dbReference type="Proteomes" id="UP000713880">
    <property type="component" value="Unassembled WGS sequence"/>
</dbReference>
<protein>
    <submittedName>
        <fullName evidence="5">Tetratricopeptide repeat protein</fullName>
    </submittedName>
</protein>
<feature type="transmembrane region" description="Helical" evidence="4">
    <location>
        <begin position="226"/>
        <end position="248"/>
    </location>
</feature>
<keyword evidence="6" id="KW-1185">Reference proteome</keyword>
<evidence type="ECO:0000256" key="3">
    <source>
        <dbReference type="SAM" id="MobiDB-lite"/>
    </source>
</evidence>
<reference evidence="5" key="1">
    <citation type="submission" date="2020-08" db="EMBL/GenBank/DDBJ databases">
        <authorList>
            <person name="Cejkova D."/>
            <person name="Kubasova T."/>
            <person name="Jahodarova E."/>
            <person name="Rychlik I."/>
        </authorList>
    </citation>
    <scope>NUCLEOTIDE SEQUENCE</scope>
    <source>
        <strain evidence="5">An420c</strain>
    </source>
</reference>
<feature type="coiled-coil region" evidence="2">
    <location>
        <begin position="260"/>
        <end position="294"/>
    </location>
</feature>
<keyword evidence="4" id="KW-0812">Transmembrane</keyword>
<accession>A0A938X289</accession>
<name>A0A938X289_9CLOT</name>
<gene>
    <name evidence="5" type="ORF">H6A13_08095</name>
</gene>
<organism evidence="5 6">
    <name type="scientific">Mordavella massiliensis</name>
    <dbReference type="NCBI Taxonomy" id="1871024"/>
    <lineage>
        <taxon>Bacteria</taxon>
        <taxon>Bacillati</taxon>
        <taxon>Bacillota</taxon>
        <taxon>Clostridia</taxon>
        <taxon>Eubacteriales</taxon>
        <taxon>Clostridiaceae</taxon>
        <taxon>Mordavella</taxon>
    </lineage>
</organism>
<dbReference type="Gene3D" id="1.25.40.10">
    <property type="entry name" value="Tetratricopeptide repeat domain"/>
    <property type="match status" value="3"/>
</dbReference>
<keyword evidence="4" id="KW-1133">Transmembrane helix</keyword>
<reference evidence="5" key="2">
    <citation type="journal article" date="2021" name="Sci. Rep.">
        <title>The distribution of antibiotic resistance genes in chicken gut microbiota commensals.</title>
        <authorList>
            <person name="Juricova H."/>
            <person name="Matiasovicova J."/>
            <person name="Kubasova T."/>
            <person name="Cejkova D."/>
            <person name="Rychlik I."/>
        </authorList>
    </citation>
    <scope>NUCLEOTIDE SEQUENCE</scope>
    <source>
        <strain evidence="5">An420c</strain>
    </source>
</reference>
<proteinExistence type="predicted"/>
<dbReference type="EMBL" id="JACJLV010000023">
    <property type="protein sequence ID" value="MBM6827057.1"/>
    <property type="molecule type" value="Genomic_DNA"/>
</dbReference>
<keyword evidence="4" id="KW-0472">Membrane</keyword>
<keyword evidence="2" id="KW-0175">Coiled coil</keyword>